<dbReference type="EMBL" id="JAFNEN010000251">
    <property type="protein sequence ID" value="KAG8188032.1"/>
    <property type="molecule type" value="Genomic_DNA"/>
</dbReference>
<dbReference type="AlphaFoldDB" id="A0AAV6UUB8"/>
<gene>
    <name evidence="2" type="ORF">JTE90_009906</name>
</gene>
<sequence>MFSHVPTPVTLPRVNSALQDRPSGEEGRGGPRIWYASSNVSALMRDLGKRKSFYCLRHYGLYTRTLITYTIRREK</sequence>
<evidence type="ECO:0000313" key="2">
    <source>
        <dbReference type="EMBL" id="KAG8188032.1"/>
    </source>
</evidence>
<reference evidence="2 3" key="1">
    <citation type="journal article" date="2022" name="Nat. Ecol. Evol.">
        <title>A masculinizing supergene underlies an exaggerated male reproductive morph in a spider.</title>
        <authorList>
            <person name="Hendrickx F."/>
            <person name="De Corte Z."/>
            <person name="Sonet G."/>
            <person name="Van Belleghem S.M."/>
            <person name="Kostlbacher S."/>
            <person name="Vangestel C."/>
        </authorList>
    </citation>
    <scope>NUCLEOTIDE SEQUENCE [LARGE SCALE GENOMIC DNA]</scope>
    <source>
        <strain evidence="2">W744_W776</strain>
    </source>
</reference>
<organism evidence="2 3">
    <name type="scientific">Oedothorax gibbosus</name>
    <dbReference type="NCBI Taxonomy" id="931172"/>
    <lineage>
        <taxon>Eukaryota</taxon>
        <taxon>Metazoa</taxon>
        <taxon>Ecdysozoa</taxon>
        <taxon>Arthropoda</taxon>
        <taxon>Chelicerata</taxon>
        <taxon>Arachnida</taxon>
        <taxon>Araneae</taxon>
        <taxon>Araneomorphae</taxon>
        <taxon>Entelegynae</taxon>
        <taxon>Araneoidea</taxon>
        <taxon>Linyphiidae</taxon>
        <taxon>Erigoninae</taxon>
        <taxon>Oedothorax</taxon>
    </lineage>
</organism>
<protein>
    <submittedName>
        <fullName evidence="2">Uncharacterized protein</fullName>
    </submittedName>
</protein>
<proteinExistence type="predicted"/>
<keyword evidence="3" id="KW-1185">Reference proteome</keyword>
<dbReference type="Proteomes" id="UP000827092">
    <property type="component" value="Unassembled WGS sequence"/>
</dbReference>
<name>A0AAV6UUB8_9ARAC</name>
<feature type="region of interest" description="Disordered" evidence="1">
    <location>
        <begin position="1"/>
        <end position="30"/>
    </location>
</feature>
<evidence type="ECO:0000313" key="3">
    <source>
        <dbReference type="Proteomes" id="UP000827092"/>
    </source>
</evidence>
<evidence type="ECO:0000256" key="1">
    <source>
        <dbReference type="SAM" id="MobiDB-lite"/>
    </source>
</evidence>
<comment type="caution">
    <text evidence="2">The sequence shown here is derived from an EMBL/GenBank/DDBJ whole genome shotgun (WGS) entry which is preliminary data.</text>
</comment>
<accession>A0AAV6UUB8</accession>